<dbReference type="Gene3D" id="3.40.1370.10">
    <property type="match status" value="1"/>
</dbReference>
<dbReference type="STRING" id="906689.A0A2I0VN04"/>
<organism evidence="4 5">
    <name type="scientific">Dendrobium catenatum</name>
    <dbReference type="NCBI Taxonomy" id="906689"/>
    <lineage>
        <taxon>Eukaryota</taxon>
        <taxon>Viridiplantae</taxon>
        <taxon>Streptophyta</taxon>
        <taxon>Embryophyta</taxon>
        <taxon>Tracheophyta</taxon>
        <taxon>Spermatophyta</taxon>
        <taxon>Magnoliopsida</taxon>
        <taxon>Liliopsida</taxon>
        <taxon>Asparagales</taxon>
        <taxon>Orchidaceae</taxon>
        <taxon>Epidendroideae</taxon>
        <taxon>Malaxideae</taxon>
        <taxon>Dendrobiinae</taxon>
        <taxon>Dendrobium</taxon>
    </lineage>
</organism>
<dbReference type="GO" id="GO:1990904">
    <property type="term" value="C:ribonucleoprotein complex"/>
    <property type="evidence" value="ECO:0007669"/>
    <property type="project" value="UniProtKB-KW"/>
</dbReference>
<name>A0A2I0VN04_9ASPA</name>
<sequence>MCSLHLIPFTRFHSPAGIVQLTLSFEEKTLCGIQHQQLIIDQLFARMEVSFVLLDSVESIEKTSSAIKILKQVGAYADAEKAMGSFGIRPGKGKMRNRRYISRKGTLNVYETEGSIS</sequence>
<dbReference type="GO" id="GO:0005840">
    <property type="term" value="C:ribosome"/>
    <property type="evidence" value="ECO:0007669"/>
    <property type="project" value="UniProtKB-KW"/>
</dbReference>
<dbReference type="GO" id="GO:0003735">
    <property type="term" value="F:structural constituent of ribosome"/>
    <property type="evidence" value="ECO:0007669"/>
    <property type="project" value="InterPro"/>
</dbReference>
<reference evidence="4 5" key="2">
    <citation type="journal article" date="2017" name="Nature">
        <title>The Apostasia genome and the evolution of orchids.</title>
        <authorList>
            <person name="Zhang G.Q."/>
            <person name="Liu K.W."/>
            <person name="Li Z."/>
            <person name="Lohaus R."/>
            <person name="Hsiao Y.Y."/>
            <person name="Niu S.C."/>
            <person name="Wang J.Y."/>
            <person name="Lin Y.C."/>
            <person name="Xu Q."/>
            <person name="Chen L.J."/>
            <person name="Yoshida K."/>
            <person name="Fujiwara S."/>
            <person name="Wang Z.W."/>
            <person name="Zhang Y.Q."/>
            <person name="Mitsuda N."/>
            <person name="Wang M."/>
            <person name="Liu G.H."/>
            <person name="Pecoraro L."/>
            <person name="Huang H.X."/>
            <person name="Xiao X.J."/>
            <person name="Lin M."/>
            <person name="Wu X.Y."/>
            <person name="Wu W.L."/>
            <person name="Chen Y.Y."/>
            <person name="Chang S.B."/>
            <person name="Sakamoto S."/>
            <person name="Ohme-Takagi M."/>
            <person name="Yagi M."/>
            <person name="Zeng S.J."/>
            <person name="Shen C.Y."/>
            <person name="Yeh C.M."/>
            <person name="Luo Y.B."/>
            <person name="Tsai W.C."/>
            <person name="Van de Peer Y."/>
            <person name="Liu Z.J."/>
        </authorList>
    </citation>
    <scope>NUCLEOTIDE SEQUENCE [LARGE SCALE GENOMIC DNA]</scope>
    <source>
        <tissue evidence="4">The whole plant</tissue>
    </source>
</reference>
<keyword evidence="2 4" id="KW-0689">Ribosomal protein</keyword>
<dbReference type="AlphaFoldDB" id="A0A2I0VN04"/>
<gene>
    <name evidence="4" type="primary">RPL4A</name>
    <name evidence="4" type="ORF">MA16_Dca012637</name>
</gene>
<evidence type="ECO:0000313" key="4">
    <source>
        <dbReference type="EMBL" id="PKU64773.1"/>
    </source>
</evidence>
<dbReference type="InterPro" id="IPR023574">
    <property type="entry name" value="Ribosomal_uL4_dom_sf"/>
</dbReference>
<evidence type="ECO:0000256" key="3">
    <source>
        <dbReference type="ARBA" id="ARBA00023274"/>
    </source>
</evidence>
<evidence type="ECO:0000256" key="1">
    <source>
        <dbReference type="ARBA" id="ARBA00010528"/>
    </source>
</evidence>
<protein>
    <submittedName>
        <fullName evidence="4">60S ribosomal protein L4-1</fullName>
    </submittedName>
</protein>
<dbReference type="PANTHER" id="PTHR19431">
    <property type="entry name" value="60S RIBOSOMAL PROTEIN L4"/>
    <property type="match status" value="1"/>
</dbReference>
<reference evidence="4 5" key="1">
    <citation type="journal article" date="2016" name="Sci. Rep.">
        <title>The Dendrobium catenatum Lindl. genome sequence provides insights into polysaccharide synthase, floral development and adaptive evolution.</title>
        <authorList>
            <person name="Zhang G.Q."/>
            <person name="Xu Q."/>
            <person name="Bian C."/>
            <person name="Tsai W.C."/>
            <person name="Yeh C.M."/>
            <person name="Liu K.W."/>
            <person name="Yoshida K."/>
            <person name="Zhang L.S."/>
            <person name="Chang S.B."/>
            <person name="Chen F."/>
            <person name="Shi Y."/>
            <person name="Su Y.Y."/>
            <person name="Zhang Y.Q."/>
            <person name="Chen L.J."/>
            <person name="Yin Y."/>
            <person name="Lin M."/>
            <person name="Huang H."/>
            <person name="Deng H."/>
            <person name="Wang Z.W."/>
            <person name="Zhu S.L."/>
            <person name="Zhao X."/>
            <person name="Deng C."/>
            <person name="Niu S.C."/>
            <person name="Huang J."/>
            <person name="Wang M."/>
            <person name="Liu G.H."/>
            <person name="Yang H.J."/>
            <person name="Xiao X.J."/>
            <person name="Hsiao Y.Y."/>
            <person name="Wu W.L."/>
            <person name="Chen Y.Y."/>
            <person name="Mitsuda N."/>
            <person name="Ohme-Takagi M."/>
            <person name="Luo Y.B."/>
            <person name="Van de Peer Y."/>
            <person name="Liu Z.J."/>
        </authorList>
    </citation>
    <scope>NUCLEOTIDE SEQUENCE [LARGE SCALE GENOMIC DNA]</scope>
    <source>
        <tissue evidence="4">The whole plant</tissue>
    </source>
</reference>
<proteinExistence type="inferred from homology"/>
<keyword evidence="5" id="KW-1185">Reference proteome</keyword>
<dbReference type="EMBL" id="KZ503395">
    <property type="protein sequence ID" value="PKU64773.1"/>
    <property type="molecule type" value="Genomic_DNA"/>
</dbReference>
<dbReference type="Proteomes" id="UP000233837">
    <property type="component" value="Unassembled WGS sequence"/>
</dbReference>
<dbReference type="SUPFAM" id="SSF52166">
    <property type="entry name" value="Ribosomal protein L4"/>
    <property type="match status" value="1"/>
</dbReference>
<dbReference type="InterPro" id="IPR045240">
    <property type="entry name" value="Ribosomal_uL4_euk/arch"/>
</dbReference>
<evidence type="ECO:0000256" key="2">
    <source>
        <dbReference type="ARBA" id="ARBA00022980"/>
    </source>
</evidence>
<evidence type="ECO:0000313" key="5">
    <source>
        <dbReference type="Proteomes" id="UP000233837"/>
    </source>
</evidence>
<dbReference type="GO" id="GO:0006412">
    <property type="term" value="P:translation"/>
    <property type="evidence" value="ECO:0007669"/>
    <property type="project" value="InterPro"/>
</dbReference>
<comment type="similarity">
    <text evidence="1">Belongs to the universal ribosomal protein uL4 family.</text>
</comment>
<accession>A0A2I0VN04</accession>
<keyword evidence="3" id="KW-0687">Ribonucleoprotein</keyword>